<comment type="cofactor">
    <cofactor evidence="13">
        <name>iron-sulfur cluster</name>
        <dbReference type="ChEBI" id="CHEBI:30408"/>
    </cofactor>
</comment>
<evidence type="ECO:0000256" key="10">
    <source>
        <dbReference type="ARBA" id="ARBA00023014"/>
    </source>
</evidence>
<keyword evidence="12 13" id="KW-0464">Manganese</keyword>
<evidence type="ECO:0000259" key="14">
    <source>
        <dbReference type="Pfam" id="PF01930"/>
    </source>
</evidence>
<comment type="cofactor">
    <cofactor evidence="1">
        <name>[4Fe-4S] cluster</name>
        <dbReference type="ChEBI" id="CHEBI:49883"/>
    </cofactor>
</comment>
<dbReference type="GO" id="GO:0051536">
    <property type="term" value="F:iron-sulfur cluster binding"/>
    <property type="evidence" value="ECO:0007669"/>
    <property type="project" value="UniProtKB-KW"/>
</dbReference>
<keyword evidence="9 13" id="KW-0408">Iron</keyword>
<protein>
    <recommendedName>
        <fullName evidence="4 13">CRISPR-associated exonuclease Cas4</fullName>
        <ecNumber evidence="3 13">3.1.12.1</ecNumber>
    </recommendedName>
</protein>
<accession>A0A2K8N902</accession>
<evidence type="ECO:0000256" key="13">
    <source>
        <dbReference type="RuleBase" id="RU365022"/>
    </source>
</evidence>
<dbReference type="InterPro" id="IPR022765">
    <property type="entry name" value="Dna2/Cas4_DUF83"/>
</dbReference>
<evidence type="ECO:0000256" key="3">
    <source>
        <dbReference type="ARBA" id="ARBA00012768"/>
    </source>
</evidence>
<evidence type="ECO:0000256" key="1">
    <source>
        <dbReference type="ARBA" id="ARBA00001966"/>
    </source>
</evidence>
<comment type="function">
    <text evidence="13">CRISPR (clustered regularly interspaced short palindromic repeat) is an adaptive immune system that provides protection against mobile genetic elements (viruses, transposable elements and conjugative plasmids). CRISPR clusters contain sequences complementary to antecedent mobile elements and target invading nucleic acids. CRISPR clusters are transcribed and processed into CRISPR RNA (crRNA).</text>
</comment>
<dbReference type="AlphaFoldDB" id="A0A2K8N902"/>
<sequence length="245" mass="28185">MCVSFRKSSSDRWADRMYASPGDGGIAMRTCDAWFTVGDIKQYAYCPRIPYFRHVMRVPFHLSYSMQVGKQRHVQEELLERRRGFRKFGGGNGRKHFEVYLQSERLRLTGKLDLLIELHHGSTIPGENASRPSTGVKAGRDVREWIPVEIKVSDRQTFGKNAAYQLVAYGLLVEESYGAPVREGWLYNADTKRIQVVTFTAGARQYVGRILSRLHQIVAAEMFLPPWSRKRCVHCEFRGYCNDLS</sequence>
<evidence type="ECO:0000256" key="12">
    <source>
        <dbReference type="ARBA" id="ARBA00023211"/>
    </source>
</evidence>
<keyword evidence="5 13" id="KW-0540">Nuclease</keyword>
<keyword evidence="11 13" id="KW-0051">Antiviral defense</keyword>
<keyword evidence="16" id="KW-1185">Reference proteome</keyword>
<proteinExistence type="inferred from homology"/>
<dbReference type="Gene3D" id="3.90.320.10">
    <property type="match status" value="1"/>
</dbReference>
<dbReference type="InterPro" id="IPR011604">
    <property type="entry name" value="PDDEXK-like_dom_sf"/>
</dbReference>
<evidence type="ECO:0000256" key="4">
    <source>
        <dbReference type="ARBA" id="ARBA00020049"/>
    </source>
</evidence>
<evidence type="ECO:0000313" key="16">
    <source>
        <dbReference type="Proteomes" id="UP000231932"/>
    </source>
</evidence>
<feature type="domain" description="DUF83" evidence="14">
    <location>
        <begin position="143"/>
        <end position="241"/>
    </location>
</feature>
<dbReference type="Pfam" id="PF01930">
    <property type="entry name" value="Cas_Cas4"/>
    <property type="match status" value="1"/>
</dbReference>
<keyword evidence="7 13" id="KW-0378">Hydrolase</keyword>
<evidence type="ECO:0000256" key="11">
    <source>
        <dbReference type="ARBA" id="ARBA00023118"/>
    </source>
</evidence>
<dbReference type="EC" id="3.1.12.1" evidence="3 13"/>
<dbReference type="GO" id="GO:0004527">
    <property type="term" value="F:exonuclease activity"/>
    <property type="evidence" value="ECO:0007669"/>
    <property type="project" value="UniProtKB-KW"/>
</dbReference>
<evidence type="ECO:0000256" key="5">
    <source>
        <dbReference type="ARBA" id="ARBA00022722"/>
    </source>
</evidence>
<evidence type="ECO:0000256" key="8">
    <source>
        <dbReference type="ARBA" id="ARBA00022839"/>
    </source>
</evidence>
<dbReference type="PANTHER" id="PTHR36531:SF6">
    <property type="entry name" value="DNA REPLICATION ATP-DEPENDENT HELICASE_NUCLEASE DNA2"/>
    <property type="match status" value="1"/>
</dbReference>
<comment type="similarity">
    <text evidence="2 13">Belongs to the CRISPR-associated exonuclease Cas4 family.</text>
</comment>
<evidence type="ECO:0000313" key="15">
    <source>
        <dbReference type="EMBL" id="ATY85818.1"/>
    </source>
</evidence>
<dbReference type="PANTHER" id="PTHR36531">
    <property type="entry name" value="CRISPR-ASSOCIATED EXONUCLEASE CAS4"/>
    <property type="match status" value="1"/>
</dbReference>
<dbReference type="NCBIfam" id="TIGR00372">
    <property type="entry name" value="cas4"/>
    <property type="match status" value="1"/>
</dbReference>
<dbReference type="GO" id="GO:0046872">
    <property type="term" value="F:metal ion binding"/>
    <property type="evidence" value="ECO:0007669"/>
    <property type="project" value="UniProtKB-KW"/>
</dbReference>
<dbReference type="InterPro" id="IPR013343">
    <property type="entry name" value="CRISPR-assoc_prot_Cas4"/>
</dbReference>
<evidence type="ECO:0000256" key="9">
    <source>
        <dbReference type="ARBA" id="ARBA00023004"/>
    </source>
</evidence>
<comment type="cofactor">
    <cofactor evidence="13">
        <name>Mg(2+)</name>
        <dbReference type="ChEBI" id="CHEBI:18420"/>
    </cofactor>
    <cofactor evidence="13">
        <name>Mn(2+)</name>
        <dbReference type="ChEBI" id="CHEBI:29035"/>
    </cofactor>
    <text evidence="13">Mg(2+) or Mn(2+) required for ssDNA cleavage activity.</text>
</comment>
<keyword evidence="6 13" id="KW-0479">Metal-binding</keyword>
<evidence type="ECO:0000256" key="6">
    <source>
        <dbReference type="ARBA" id="ARBA00022723"/>
    </source>
</evidence>
<evidence type="ECO:0000256" key="2">
    <source>
        <dbReference type="ARBA" id="ARBA00009189"/>
    </source>
</evidence>
<dbReference type="EMBL" id="CP024955">
    <property type="protein sequence ID" value="ATY85818.1"/>
    <property type="molecule type" value="Genomic_DNA"/>
</dbReference>
<gene>
    <name evidence="15" type="primary">cas4</name>
    <name evidence="15" type="ORF">CVV65_13515</name>
</gene>
<evidence type="ECO:0000256" key="7">
    <source>
        <dbReference type="ARBA" id="ARBA00022801"/>
    </source>
</evidence>
<reference evidence="16" key="1">
    <citation type="submission" date="2017-11" db="EMBL/GenBank/DDBJ databases">
        <title>Complete Genome Sequence of Kyrpidia sp. Strain EA-1, a thermophilic, hydrogen-oxidizing Bacterium, isolated from the Azores.</title>
        <authorList>
            <person name="Reiner J.E."/>
            <person name="Lapp C.J."/>
            <person name="Bunk B."/>
            <person name="Gescher J."/>
        </authorList>
    </citation>
    <scope>NUCLEOTIDE SEQUENCE [LARGE SCALE GENOMIC DNA]</scope>
    <source>
        <strain evidence="16">EA-1</strain>
    </source>
</reference>
<organism evidence="15 16">
    <name type="scientific">Kyrpidia spormannii</name>
    <dbReference type="NCBI Taxonomy" id="2055160"/>
    <lineage>
        <taxon>Bacteria</taxon>
        <taxon>Bacillati</taxon>
        <taxon>Bacillota</taxon>
        <taxon>Bacilli</taxon>
        <taxon>Bacillales</taxon>
        <taxon>Alicyclobacillaceae</taxon>
        <taxon>Kyrpidia</taxon>
    </lineage>
</organism>
<dbReference type="GO" id="GO:0051607">
    <property type="term" value="P:defense response to virus"/>
    <property type="evidence" value="ECO:0007669"/>
    <property type="project" value="UniProtKB-KW"/>
</dbReference>
<keyword evidence="8 13" id="KW-0269">Exonuclease</keyword>
<keyword evidence="10 13" id="KW-0411">Iron-sulfur</keyword>
<dbReference type="Proteomes" id="UP000231932">
    <property type="component" value="Chromosome"/>
</dbReference>
<name>A0A2K8N902_9BACL</name>
<dbReference type="InterPro" id="IPR051827">
    <property type="entry name" value="Cas4_exonuclease"/>
</dbReference>
<dbReference type="KEGG" id="kyr:CVV65_13515"/>